<evidence type="ECO:0000313" key="2">
    <source>
        <dbReference type="Proteomes" id="UP000790347"/>
    </source>
</evidence>
<dbReference type="Proteomes" id="UP000790347">
    <property type="component" value="Unassembled WGS sequence"/>
</dbReference>
<evidence type="ECO:0000313" key="1">
    <source>
        <dbReference type="EMBL" id="KAH9529488.1"/>
    </source>
</evidence>
<dbReference type="AlphaFoldDB" id="A0A922IH51"/>
<name>A0A922IH51_DERFA</name>
<gene>
    <name evidence="1" type="ORF">DERF_003369</name>
</gene>
<protein>
    <submittedName>
        <fullName evidence="1">Uncharacterized protein</fullName>
    </submittedName>
</protein>
<accession>A0A922IH51</accession>
<keyword evidence="2" id="KW-1185">Reference proteome</keyword>
<sequence length="66" mass="7913">MSSIVNEKKLIIISCQNQLLYFRRYYVFPNIFYLFMCVCNIKYPNDASHPNIHNISVKLEKKKKVN</sequence>
<organism evidence="1 2">
    <name type="scientific">Dermatophagoides farinae</name>
    <name type="common">American house dust mite</name>
    <dbReference type="NCBI Taxonomy" id="6954"/>
    <lineage>
        <taxon>Eukaryota</taxon>
        <taxon>Metazoa</taxon>
        <taxon>Ecdysozoa</taxon>
        <taxon>Arthropoda</taxon>
        <taxon>Chelicerata</taxon>
        <taxon>Arachnida</taxon>
        <taxon>Acari</taxon>
        <taxon>Acariformes</taxon>
        <taxon>Sarcoptiformes</taxon>
        <taxon>Astigmata</taxon>
        <taxon>Psoroptidia</taxon>
        <taxon>Analgoidea</taxon>
        <taxon>Pyroglyphidae</taxon>
        <taxon>Dermatophagoidinae</taxon>
        <taxon>Dermatophagoides</taxon>
    </lineage>
</organism>
<reference evidence="1" key="2">
    <citation type="journal article" date="2022" name="Res Sq">
        <title>Comparative Genomics Reveals Insights into the Divergent Evolution of Astigmatic Mites and Household Pest Adaptations.</title>
        <authorList>
            <person name="Xiong Q."/>
            <person name="Wan A.T.-Y."/>
            <person name="Liu X.-Y."/>
            <person name="Fung C.S.-H."/>
            <person name="Xiao X."/>
            <person name="Malainual N."/>
            <person name="Hou J."/>
            <person name="Wang L."/>
            <person name="Wang M."/>
            <person name="Yang K."/>
            <person name="Cui Y."/>
            <person name="Leung E."/>
            <person name="Nong W."/>
            <person name="Shin S.-K."/>
            <person name="Au S."/>
            <person name="Jeong K.Y."/>
            <person name="Chew F.T."/>
            <person name="Hui J."/>
            <person name="Leung T.F."/>
            <person name="Tungtrongchitr A."/>
            <person name="Zhong N."/>
            <person name="Liu Z."/>
            <person name="Tsui S."/>
        </authorList>
    </citation>
    <scope>NUCLEOTIDE SEQUENCE</scope>
    <source>
        <strain evidence="1">Derf</strain>
        <tissue evidence="1">Whole organism</tissue>
    </source>
</reference>
<reference evidence="1" key="1">
    <citation type="submission" date="2013-05" db="EMBL/GenBank/DDBJ databases">
        <authorList>
            <person name="Yim A.K.Y."/>
            <person name="Chan T.F."/>
            <person name="Ji K.M."/>
            <person name="Liu X.Y."/>
            <person name="Zhou J.W."/>
            <person name="Li R.Q."/>
            <person name="Yang K.Y."/>
            <person name="Li J."/>
            <person name="Li M."/>
            <person name="Law P.T.W."/>
            <person name="Wu Y.L."/>
            <person name="Cai Z.L."/>
            <person name="Qin H."/>
            <person name="Bao Y."/>
            <person name="Leung R.K.K."/>
            <person name="Ng P.K.S."/>
            <person name="Zou J."/>
            <person name="Zhong X.J."/>
            <person name="Ran P.X."/>
            <person name="Zhong N.S."/>
            <person name="Liu Z.G."/>
            <person name="Tsui S.K.W."/>
        </authorList>
    </citation>
    <scope>NUCLEOTIDE SEQUENCE</scope>
    <source>
        <strain evidence="1">Derf</strain>
        <tissue evidence="1">Whole organism</tissue>
    </source>
</reference>
<comment type="caution">
    <text evidence="1">The sequence shown here is derived from an EMBL/GenBank/DDBJ whole genome shotgun (WGS) entry which is preliminary data.</text>
</comment>
<proteinExistence type="predicted"/>
<dbReference type="EMBL" id="ASGP02000001">
    <property type="protein sequence ID" value="KAH9529488.1"/>
    <property type="molecule type" value="Genomic_DNA"/>
</dbReference>